<dbReference type="EMBL" id="AP018229">
    <property type="protein sequence ID" value="BAY87855.1"/>
    <property type="molecule type" value="Genomic_DNA"/>
</dbReference>
<gene>
    <name evidence="1" type="ORF">NIES267_73790</name>
</gene>
<organism evidence="1 2">
    <name type="scientific">Calothrix parasitica NIES-267</name>
    <dbReference type="NCBI Taxonomy" id="1973488"/>
    <lineage>
        <taxon>Bacteria</taxon>
        <taxon>Bacillati</taxon>
        <taxon>Cyanobacteriota</taxon>
        <taxon>Cyanophyceae</taxon>
        <taxon>Nostocales</taxon>
        <taxon>Calotrichaceae</taxon>
        <taxon>Calothrix</taxon>
    </lineage>
</organism>
<sequence length="237" mass="28346">MFESINYNNPSDYFLDIPLTEEELQQGYNYPIFVHYYCSEEESKPFPKPFQEYRPYPEPDWERYKRLRQKEAVTLPKDIVSMASDARLNLPLFTFWYNYSERYEYYDTYFKKWAERDNERDRIENQTRCMCLNKVHKIWGIYEDISSQELIPFIEALPEQKFYLSPRSPSAILRANTKADMIFFLLNFGKELNDVTSFRNQLGGDYYSTISLREPAGSAYILAEDSKELIVFPLLNS</sequence>
<accession>A0A1Z4M330</accession>
<reference evidence="1 2" key="1">
    <citation type="submission" date="2017-06" db="EMBL/GenBank/DDBJ databases">
        <title>Genome sequencing of cyanobaciteial culture collection at National Institute for Environmental Studies (NIES).</title>
        <authorList>
            <person name="Hirose Y."/>
            <person name="Shimura Y."/>
            <person name="Fujisawa T."/>
            <person name="Nakamura Y."/>
            <person name="Kawachi M."/>
        </authorList>
    </citation>
    <scope>NUCLEOTIDE SEQUENCE [LARGE SCALE GENOMIC DNA]</scope>
    <source>
        <strain evidence="1 2">NIES-267</strain>
        <plasmid evidence="2">Plasmid2 dna</plasmid>
    </source>
</reference>
<geneLocation type="plasmid" evidence="2">
    <name>Plasmid2 dna</name>
</geneLocation>
<protein>
    <submittedName>
        <fullName evidence="1">Uncharacterized protein</fullName>
    </submittedName>
</protein>
<evidence type="ECO:0000313" key="2">
    <source>
        <dbReference type="Proteomes" id="UP000218418"/>
    </source>
</evidence>
<dbReference type="AlphaFoldDB" id="A0A1Z4M330"/>
<name>A0A1Z4M330_9CYAN</name>
<keyword evidence="1" id="KW-0614">Plasmid</keyword>
<keyword evidence="2" id="KW-1185">Reference proteome</keyword>
<evidence type="ECO:0000313" key="1">
    <source>
        <dbReference type="EMBL" id="BAY87855.1"/>
    </source>
</evidence>
<proteinExistence type="predicted"/>
<dbReference type="Proteomes" id="UP000218418">
    <property type="component" value="Plasmid plasmid2"/>
</dbReference>